<dbReference type="SUPFAM" id="SSF52743">
    <property type="entry name" value="Subtilisin-like"/>
    <property type="match status" value="1"/>
</dbReference>
<feature type="domain" description="Peptidase S8/S53" evidence="8">
    <location>
        <begin position="82"/>
        <end position="314"/>
    </location>
</feature>
<evidence type="ECO:0000259" key="8">
    <source>
        <dbReference type="Pfam" id="PF00082"/>
    </source>
</evidence>
<dbReference type="InterPro" id="IPR032812">
    <property type="entry name" value="SbsA_Ig"/>
</dbReference>
<feature type="active site" description="Charge relay system" evidence="6">
    <location>
        <position position="124"/>
    </location>
</feature>
<keyword evidence="3" id="KW-0732">Signal</keyword>
<keyword evidence="11" id="KW-1185">Reference proteome</keyword>
<reference evidence="11" key="1">
    <citation type="journal article" date="2019" name="Int. J. Syst. Evol. Microbiol.">
        <title>The Global Catalogue of Microorganisms (GCM) 10K type strain sequencing project: providing services to taxonomists for standard genome sequencing and annotation.</title>
        <authorList>
            <consortium name="The Broad Institute Genomics Platform"/>
            <consortium name="The Broad Institute Genome Sequencing Center for Infectious Disease"/>
            <person name="Wu L."/>
            <person name="Ma J."/>
        </authorList>
    </citation>
    <scope>NUCLEOTIDE SEQUENCE [LARGE SCALE GENOMIC DNA]</scope>
    <source>
        <strain evidence="11">PJ61</strain>
    </source>
</reference>
<dbReference type="CDD" id="cd04077">
    <property type="entry name" value="Peptidases_S8_PCSK9_ProteinaseK_like"/>
    <property type="match status" value="1"/>
</dbReference>
<comment type="caution">
    <text evidence="10">The sequence shown here is derived from an EMBL/GenBank/DDBJ whole genome shotgun (WGS) entry which is preliminary data.</text>
</comment>
<dbReference type="InterPro" id="IPR036852">
    <property type="entry name" value="Peptidase_S8/S53_dom_sf"/>
</dbReference>
<dbReference type="PANTHER" id="PTHR43806:SF11">
    <property type="entry name" value="CEREVISIN-RELATED"/>
    <property type="match status" value="1"/>
</dbReference>
<dbReference type="Proteomes" id="UP001595778">
    <property type="component" value="Unassembled WGS sequence"/>
</dbReference>
<dbReference type="InterPro" id="IPR015500">
    <property type="entry name" value="Peptidase_S8_subtilisin-rel"/>
</dbReference>
<evidence type="ECO:0000313" key="10">
    <source>
        <dbReference type="EMBL" id="MFC4396549.1"/>
    </source>
</evidence>
<dbReference type="InterPro" id="IPR050131">
    <property type="entry name" value="Peptidase_S8_subtilisin-like"/>
</dbReference>
<feature type="domain" description="SbsA Ig-like" evidence="9">
    <location>
        <begin position="344"/>
        <end position="446"/>
    </location>
</feature>
<dbReference type="Pfam" id="PF13205">
    <property type="entry name" value="Big_5"/>
    <property type="match status" value="2"/>
</dbReference>
<evidence type="ECO:0000256" key="4">
    <source>
        <dbReference type="ARBA" id="ARBA00022801"/>
    </source>
</evidence>
<organism evidence="10 11">
    <name type="scientific">Arthrobacter sedimenti</name>
    <dbReference type="NCBI Taxonomy" id="2694931"/>
    <lineage>
        <taxon>Bacteria</taxon>
        <taxon>Bacillati</taxon>
        <taxon>Actinomycetota</taxon>
        <taxon>Actinomycetes</taxon>
        <taxon>Micrococcales</taxon>
        <taxon>Micrococcaceae</taxon>
        <taxon>Arthrobacter</taxon>
    </lineage>
</organism>
<dbReference type="InterPro" id="IPR023827">
    <property type="entry name" value="Peptidase_S8_Asp-AS"/>
</dbReference>
<gene>
    <name evidence="10" type="ORF">ACFO0G_10665</name>
</gene>
<dbReference type="InterPro" id="IPR022398">
    <property type="entry name" value="Peptidase_S8_His-AS"/>
</dbReference>
<name>A0ABV8WJ68_9MICC</name>
<evidence type="ECO:0000313" key="11">
    <source>
        <dbReference type="Proteomes" id="UP001595778"/>
    </source>
</evidence>
<evidence type="ECO:0000256" key="1">
    <source>
        <dbReference type="ARBA" id="ARBA00011073"/>
    </source>
</evidence>
<dbReference type="Gene3D" id="2.60.40.1220">
    <property type="match status" value="2"/>
</dbReference>
<evidence type="ECO:0000256" key="5">
    <source>
        <dbReference type="ARBA" id="ARBA00022825"/>
    </source>
</evidence>
<proteinExistence type="inferred from homology"/>
<dbReference type="InterPro" id="IPR034193">
    <property type="entry name" value="PCSK9_ProteinaseK-like"/>
</dbReference>
<dbReference type="Gene3D" id="3.40.50.200">
    <property type="entry name" value="Peptidase S8/S53 domain"/>
    <property type="match status" value="1"/>
</dbReference>
<dbReference type="InterPro" id="IPR023828">
    <property type="entry name" value="Peptidase_S8_Ser-AS"/>
</dbReference>
<evidence type="ECO:0000259" key="9">
    <source>
        <dbReference type="Pfam" id="PF13205"/>
    </source>
</evidence>
<dbReference type="EMBL" id="JBHSDQ010000004">
    <property type="protein sequence ID" value="MFC4396549.1"/>
    <property type="molecule type" value="Genomic_DNA"/>
</dbReference>
<keyword evidence="5 6" id="KW-0720">Serine protease</keyword>
<feature type="active site" description="Charge relay system" evidence="6">
    <location>
        <position position="278"/>
    </location>
</feature>
<keyword evidence="4 6" id="KW-0378">Hydrolase</keyword>
<protein>
    <submittedName>
        <fullName evidence="10">S8 family serine peptidase</fullName>
    </submittedName>
</protein>
<evidence type="ECO:0000256" key="3">
    <source>
        <dbReference type="ARBA" id="ARBA00022729"/>
    </source>
</evidence>
<dbReference type="Pfam" id="PF00082">
    <property type="entry name" value="Peptidase_S8"/>
    <property type="match status" value="1"/>
</dbReference>
<feature type="active site" description="Charge relay system" evidence="6">
    <location>
        <position position="91"/>
    </location>
</feature>
<evidence type="ECO:0000256" key="7">
    <source>
        <dbReference type="RuleBase" id="RU003355"/>
    </source>
</evidence>
<dbReference type="PRINTS" id="PR00723">
    <property type="entry name" value="SUBTILISIN"/>
</dbReference>
<feature type="domain" description="SbsA Ig-like" evidence="9">
    <location>
        <begin position="449"/>
        <end position="552"/>
    </location>
</feature>
<evidence type="ECO:0000256" key="2">
    <source>
        <dbReference type="ARBA" id="ARBA00022670"/>
    </source>
</evidence>
<dbReference type="InterPro" id="IPR000209">
    <property type="entry name" value="Peptidase_S8/S53_dom"/>
</dbReference>
<evidence type="ECO:0000256" key="6">
    <source>
        <dbReference type="PROSITE-ProRule" id="PRU01240"/>
    </source>
</evidence>
<dbReference type="InterPro" id="IPR014755">
    <property type="entry name" value="Cu-Rt/internalin_Ig-like"/>
</dbReference>
<dbReference type="PROSITE" id="PS51892">
    <property type="entry name" value="SUBTILASE"/>
    <property type="match status" value="1"/>
</dbReference>
<sequence length="555" mass="54400">MSGLHGQGLAVGRTFEHAIRGAVVTANPAQAAALAKSGKVLSVEPDAPVKVSGTEQPAPWGLDRADQRALPLSGSYSWTAAGAGVTTYVVDTGILASHTDFGGRVAAGWTAVADGNGTIDCNGHGTHVAGTVAGSTYGVAKSATLVPVRVLDCSGSGYNSDVVAGLDWIAANHAAGTPAVANLSLGGAASSTVDNAIQAVIDDGVTTVVAAGNSAVDACTTSPARVPAAVTVAASDSADKQASFSNFGSCVDLYAPGVGITSDYYTSTTATASMSGTSMAAPHTAGAAAVLLSQNPALTPADVAAALVSNATPGVIGGATTGTPNRLLFTGTDAAAPAHAPAPAPTVASVSPAGKATAVAVGTNVTATFSTSVQGVSAGTFVLRTAAGASIAAAVSYNDTTRTATLDPAANLAADTTYTATLVGGASAIRDAAGTPLTTISWTFTTGPAPTVTSYSPGSNASLVRRSSNVSATFSEAVQGVGTATFTLKNASTGAVVAATVYRNGTTNQWILDPQAALAAKTRYTVTLTGGATGIRDLAGNPLVSRSWQFTTGSF</sequence>
<accession>A0ABV8WJ68</accession>
<dbReference type="PROSITE" id="PS00137">
    <property type="entry name" value="SUBTILASE_HIS"/>
    <property type="match status" value="1"/>
</dbReference>
<dbReference type="PROSITE" id="PS00136">
    <property type="entry name" value="SUBTILASE_ASP"/>
    <property type="match status" value="1"/>
</dbReference>
<dbReference type="PROSITE" id="PS00138">
    <property type="entry name" value="SUBTILASE_SER"/>
    <property type="match status" value="1"/>
</dbReference>
<dbReference type="RefSeq" id="WP_376977530.1">
    <property type="nucleotide sequence ID" value="NZ_JBHSDQ010000004.1"/>
</dbReference>
<keyword evidence="2 6" id="KW-0645">Protease</keyword>
<comment type="similarity">
    <text evidence="1 6 7">Belongs to the peptidase S8 family.</text>
</comment>
<dbReference type="PANTHER" id="PTHR43806">
    <property type="entry name" value="PEPTIDASE S8"/>
    <property type="match status" value="1"/>
</dbReference>